<evidence type="ECO:0000256" key="1">
    <source>
        <dbReference type="PROSITE-ProRule" id="PRU00169"/>
    </source>
</evidence>
<dbReference type="Pfam" id="PF00072">
    <property type="entry name" value="Response_reg"/>
    <property type="match status" value="1"/>
</dbReference>
<feature type="domain" description="Response regulatory" evidence="2">
    <location>
        <begin position="3"/>
        <end position="89"/>
    </location>
</feature>
<keyword evidence="1" id="KW-0597">Phosphoprotein</keyword>
<evidence type="ECO:0000313" key="3">
    <source>
        <dbReference type="EMBL" id="HDD44424.1"/>
    </source>
</evidence>
<feature type="non-terminal residue" evidence="3">
    <location>
        <position position="89"/>
    </location>
</feature>
<dbReference type="AlphaFoldDB" id="A0A7C0U2Q8"/>
<protein>
    <submittedName>
        <fullName evidence="3">Response regulator</fullName>
    </submittedName>
</protein>
<dbReference type="PROSITE" id="PS50110">
    <property type="entry name" value="RESPONSE_REGULATORY"/>
    <property type="match status" value="1"/>
</dbReference>
<dbReference type="Proteomes" id="UP000886289">
    <property type="component" value="Unassembled WGS sequence"/>
</dbReference>
<dbReference type="SUPFAM" id="SSF52172">
    <property type="entry name" value="CheY-like"/>
    <property type="match status" value="1"/>
</dbReference>
<dbReference type="InterPro" id="IPR011006">
    <property type="entry name" value="CheY-like_superfamily"/>
</dbReference>
<gene>
    <name evidence="3" type="ORF">ENG63_06155</name>
</gene>
<dbReference type="CDD" id="cd00156">
    <property type="entry name" value="REC"/>
    <property type="match status" value="1"/>
</dbReference>
<dbReference type="Gene3D" id="3.40.50.2300">
    <property type="match status" value="1"/>
</dbReference>
<reference evidence="3" key="1">
    <citation type="journal article" date="2020" name="mSystems">
        <title>Genome- and Community-Level Interaction Insights into Carbon Utilization and Element Cycling Functions of Hydrothermarchaeota in Hydrothermal Sediment.</title>
        <authorList>
            <person name="Zhou Z."/>
            <person name="Liu Y."/>
            <person name="Xu W."/>
            <person name="Pan J."/>
            <person name="Luo Z.H."/>
            <person name="Li M."/>
        </authorList>
    </citation>
    <scope>NUCLEOTIDE SEQUENCE [LARGE SCALE GENOMIC DNA]</scope>
    <source>
        <strain evidence="3">HyVt-233</strain>
    </source>
</reference>
<evidence type="ECO:0000259" key="2">
    <source>
        <dbReference type="PROSITE" id="PS50110"/>
    </source>
</evidence>
<dbReference type="EMBL" id="DRBS01000237">
    <property type="protein sequence ID" value="HDD44424.1"/>
    <property type="molecule type" value="Genomic_DNA"/>
</dbReference>
<sequence>MSLVLIVKKDKRERMFLMEKLEEKGHRVEEANEIKEAIDKLTEFNVDFVVIDFDILEKNQSSFLKAINQQIPPPYIIVSKKPSEWKEPY</sequence>
<accession>A0A7C0U2Q8</accession>
<comment type="caution">
    <text evidence="3">The sequence shown here is derived from an EMBL/GenBank/DDBJ whole genome shotgun (WGS) entry which is preliminary data.</text>
</comment>
<name>A0A7C0U2Q8_DESA2</name>
<feature type="modified residue" description="4-aspartylphosphate" evidence="1">
    <location>
        <position position="52"/>
    </location>
</feature>
<dbReference type="GO" id="GO:0000160">
    <property type="term" value="P:phosphorelay signal transduction system"/>
    <property type="evidence" value="ECO:0007669"/>
    <property type="project" value="InterPro"/>
</dbReference>
<organism evidence="3">
    <name type="scientific">Desulfofervidus auxilii</name>
    <dbReference type="NCBI Taxonomy" id="1621989"/>
    <lineage>
        <taxon>Bacteria</taxon>
        <taxon>Pseudomonadati</taxon>
        <taxon>Thermodesulfobacteriota</taxon>
        <taxon>Candidatus Desulfofervidia</taxon>
        <taxon>Candidatus Desulfofervidales</taxon>
        <taxon>Candidatus Desulfofervidaceae</taxon>
        <taxon>Candidatus Desulfofervidus</taxon>
    </lineage>
</organism>
<dbReference type="InterPro" id="IPR001789">
    <property type="entry name" value="Sig_transdc_resp-reg_receiver"/>
</dbReference>
<proteinExistence type="predicted"/>